<dbReference type="HOGENOM" id="CLU_020262_4_5_1"/>
<evidence type="ECO:0000313" key="3">
    <source>
        <dbReference type="Proteomes" id="UP000001514"/>
    </source>
</evidence>
<dbReference type="STRING" id="88036.D8QTN0"/>
<dbReference type="OrthoDB" id="277011at2759"/>
<dbReference type="eggNOG" id="KOG1605">
    <property type="taxonomic scope" value="Eukaryota"/>
</dbReference>
<dbReference type="Gramene" id="EFJ37140">
    <property type="protein sequence ID" value="EFJ37140"/>
    <property type="gene ID" value="SELMODRAFT_77112"/>
</dbReference>
<sequence>MQDRLVRTSREAAAARLELSSSLAESSSLHDSLDDCECYVPPSPVSLPIHGECGIPPLAPQERDKVTLVLDLDETLVHSSFVPIPRYDFTIRVDIDNKLQTVYVVKRPGVEQFLRAMADKFEVVLFTASLQKYADPLVDRLDYYSAIRHRLYRESCRLYGGGLVKDLSILGRDLHKVIIVDNSPHSYALQPQNAVPITSFIDNPRDRELLELIPYLSVLSEFDNVTAALNSCRYESLKRY</sequence>
<dbReference type="Proteomes" id="UP000001514">
    <property type="component" value="Unassembled WGS sequence"/>
</dbReference>
<protein>
    <recommendedName>
        <fullName evidence="1">FCP1 homology domain-containing protein</fullName>
    </recommendedName>
</protein>
<reference evidence="2 3" key="1">
    <citation type="journal article" date="2011" name="Science">
        <title>The Selaginella genome identifies genetic changes associated with the evolution of vascular plants.</title>
        <authorList>
            <person name="Banks J.A."/>
            <person name="Nishiyama T."/>
            <person name="Hasebe M."/>
            <person name="Bowman J.L."/>
            <person name="Gribskov M."/>
            <person name="dePamphilis C."/>
            <person name="Albert V.A."/>
            <person name="Aono N."/>
            <person name="Aoyama T."/>
            <person name="Ambrose B.A."/>
            <person name="Ashton N.W."/>
            <person name="Axtell M.J."/>
            <person name="Barker E."/>
            <person name="Barker M.S."/>
            <person name="Bennetzen J.L."/>
            <person name="Bonawitz N.D."/>
            <person name="Chapple C."/>
            <person name="Cheng C."/>
            <person name="Correa L.G."/>
            <person name="Dacre M."/>
            <person name="DeBarry J."/>
            <person name="Dreyer I."/>
            <person name="Elias M."/>
            <person name="Engstrom E.M."/>
            <person name="Estelle M."/>
            <person name="Feng L."/>
            <person name="Finet C."/>
            <person name="Floyd S.K."/>
            <person name="Frommer W.B."/>
            <person name="Fujita T."/>
            <person name="Gramzow L."/>
            <person name="Gutensohn M."/>
            <person name="Harholt J."/>
            <person name="Hattori M."/>
            <person name="Heyl A."/>
            <person name="Hirai T."/>
            <person name="Hiwatashi Y."/>
            <person name="Ishikawa M."/>
            <person name="Iwata M."/>
            <person name="Karol K.G."/>
            <person name="Koehler B."/>
            <person name="Kolukisaoglu U."/>
            <person name="Kubo M."/>
            <person name="Kurata T."/>
            <person name="Lalonde S."/>
            <person name="Li K."/>
            <person name="Li Y."/>
            <person name="Litt A."/>
            <person name="Lyons E."/>
            <person name="Manning G."/>
            <person name="Maruyama T."/>
            <person name="Michael T.P."/>
            <person name="Mikami K."/>
            <person name="Miyazaki S."/>
            <person name="Morinaga S."/>
            <person name="Murata T."/>
            <person name="Mueller-Roeber B."/>
            <person name="Nelson D.R."/>
            <person name="Obara M."/>
            <person name="Oguri Y."/>
            <person name="Olmstead R.G."/>
            <person name="Onodera N."/>
            <person name="Petersen B.L."/>
            <person name="Pils B."/>
            <person name="Prigge M."/>
            <person name="Rensing S.A."/>
            <person name="Riano-Pachon D.M."/>
            <person name="Roberts A.W."/>
            <person name="Sato Y."/>
            <person name="Scheller H.V."/>
            <person name="Schulz B."/>
            <person name="Schulz C."/>
            <person name="Shakirov E.V."/>
            <person name="Shibagaki N."/>
            <person name="Shinohara N."/>
            <person name="Shippen D.E."/>
            <person name="Soerensen I."/>
            <person name="Sotooka R."/>
            <person name="Sugimoto N."/>
            <person name="Sugita M."/>
            <person name="Sumikawa N."/>
            <person name="Tanurdzic M."/>
            <person name="Theissen G."/>
            <person name="Ulvskov P."/>
            <person name="Wakazuki S."/>
            <person name="Weng J.K."/>
            <person name="Willats W.W."/>
            <person name="Wipf D."/>
            <person name="Wolf P.G."/>
            <person name="Yang L."/>
            <person name="Zimmer A.D."/>
            <person name="Zhu Q."/>
            <person name="Mitros T."/>
            <person name="Hellsten U."/>
            <person name="Loque D."/>
            <person name="Otillar R."/>
            <person name="Salamov A."/>
            <person name="Schmutz J."/>
            <person name="Shapiro H."/>
            <person name="Lindquist E."/>
            <person name="Lucas S."/>
            <person name="Rokhsar D."/>
            <person name="Grigoriev I.V."/>
        </authorList>
    </citation>
    <scope>NUCLEOTIDE SEQUENCE [LARGE SCALE GENOMIC DNA]</scope>
</reference>
<evidence type="ECO:0000313" key="2">
    <source>
        <dbReference type="EMBL" id="EFJ37140.1"/>
    </source>
</evidence>
<gene>
    <name evidence="2" type="ORF">SELMODRAFT_77112</name>
</gene>
<evidence type="ECO:0000259" key="1">
    <source>
        <dbReference type="PROSITE" id="PS50969"/>
    </source>
</evidence>
<dbReference type="InterPro" id="IPR050365">
    <property type="entry name" value="TIM50"/>
</dbReference>
<dbReference type="InterPro" id="IPR011948">
    <property type="entry name" value="Dullard_phosphatase"/>
</dbReference>
<dbReference type="Pfam" id="PF03031">
    <property type="entry name" value="NIF"/>
    <property type="match status" value="1"/>
</dbReference>
<dbReference type="InterPro" id="IPR023214">
    <property type="entry name" value="HAD_sf"/>
</dbReference>
<dbReference type="SUPFAM" id="SSF56784">
    <property type="entry name" value="HAD-like"/>
    <property type="match status" value="1"/>
</dbReference>
<feature type="domain" description="FCP1 homology" evidence="1">
    <location>
        <begin position="61"/>
        <end position="219"/>
    </location>
</feature>
<dbReference type="PROSITE" id="PS50969">
    <property type="entry name" value="FCP1"/>
    <property type="match status" value="1"/>
</dbReference>
<dbReference type="FunFam" id="3.40.50.1000:FF:000093">
    <property type="entry name" value="NLI interacting factor-like phosphatase family protein"/>
    <property type="match status" value="1"/>
</dbReference>
<keyword evidence="3" id="KW-1185">Reference proteome</keyword>
<dbReference type="EMBL" id="GL377566">
    <property type="protein sequence ID" value="EFJ37140.1"/>
    <property type="molecule type" value="Genomic_DNA"/>
</dbReference>
<dbReference type="OMA" id="LCHKESE"/>
<organism evidence="3">
    <name type="scientific">Selaginella moellendorffii</name>
    <name type="common">Spikemoss</name>
    <dbReference type="NCBI Taxonomy" id="88036"/>
    <lineage>
        <taxon>Eukaryota</taxon>
        <taxon>Viridiplantae</taxon>
        <taxon>Streptophyta</taxon>
        <taxon>Embryophyta</taxon>
        <taxon>Tracheophyta</taxon>
        <taxon>Lycopodiopsida</taxon>
        <taxon>Selaginellales</taxon>
        <taxon>Selaginellaceae</taxon>
        <taxon>Selaginella</taxon>
    </lineage>
</organism>
<dbReference type="SMART" id="SM00577">
    <property type="entry name" value="CPDc"/>
    <property type="match status" value="1"/>
</dbReference>
<dbReference type="Gene3D" id="3.40.50.1000">
    <property type="entry name" value="HAD superfamily/HAD-like"/>
    <property type="match status" value="1"/>
</dbReference>
<dbReference type="InParanoid" id="D8QTN0"/>
<accession>D8QTN0</accession>
<dbReference type="KEGG" id="smo:SELMODRAFT_77112"/>
<proteinExistence type="predicted"/>
<dbReference type="InterPro" id="IPR036412">
    <property type="entry name" value="HAD-like_sf"/>
</dbReference>
<dbReference type="CDD" id="cd07521">
    <property type="entry name" value="HAD_FCP1-like"/>
    <property type="match status" value="1"/>
</dbReference>
<dbReference type="GO" id="GO:0004721">
    <property type="term" value="F:phosphoprotein phosphatase activity"/>
    <property type="evidence" value="ECO:0000318"/>
    <property type="project" value="GO_Central"/>
</dbReference>
<dbReference type="FunCoup" id="D8QTN0">
    <property type="interactions" value="20"/>
</dbReference>
<dbReference type="PANTHER" id="PTHR12210">
    <property type="entry name" value="DULLARD PROTEIN PHOSPHATASE"/>
    <property type="match status" value="1"/>
</dbReference>
<dbReference type="NCBIfam" id="TIGR02251">
    <property type="entry name" value="HIF-SF_euk"/>
    <property type="match status" value="1"/>
</dbReference>
<dbReference type="InterPro" id="IPR004274">
    <property type="entry name" value="FCP1_dom"/>
</dbReference>
<name>D8QTN0_SELML</name>
<dbReference type="AlphaFoldDB" id="D8QTN0"/>